<reference evidence="1 2" key="1">
    <citation type="submission" date="2020-03" db="EMBL/GenBank/DDBJ databases">
        <title>Genomic Encyclopedia of Type Strains, Phase IV (KMG-IV): sequencing the most valuable type-strain genomes for metagenomic binning, comparative biology and taxonomic classification.</title>
        <authorList>
            <person name="Goeker M."/>
        </authorList>
    </citation>
    <scope>NUCLEOTIDE SEQUENCE [LARGE SCALE GENOMIC DNA]</scope>
    <source>
        <strain evidence="1 2">DSM 4736</strain>
    </source>
</reference>
<dbReference type="Proteomes" id="UP000587415">
    <property type="component" value="Unassembled WGS sequence"/>
</dbReference>
<protein>
    <submittedName>
        <fullName evidence="1">Uncharacterized protein</fullName>
    </submittedName>
</protein>
<dbReference type="RefSeq" id="WP_168048925.1">
    <property type="nucleotide sequence ID" value="NZ_JAATJM010000002.1"/>
</dbReference>
<keyword evidence="2" id="KW-1185">Reference proteome</keyword>
<evidence type="ECO:0000313" key="2">
    <source>
        <dbReference type="Proteomes" id="UP000587415"/>
    </source>
</evidence>
<proteinExistence type="predicted"/>
<sequence length="206" mass="22522">MKKSALAVGVDVPWVTSWTEETVIGVRPCATVAGRPALVQTDAAGFGRPQYSQNHLVRQRQTVLRMLCPMCGQPTQAGDRWTQVARQTPAGLLRRAGKAVGLSRDIEDRRVVIDAGSIAPLHKACVDRSLRYCPHLKADPNVNVMPFPAQWTVLPLLIEAAPMLETGELAGAAVLVVTFLQLVGITGRTDRDWRFRKAPREPQPAS</sequence>
<dbReference type="AlphaFoldDB" id="A0A7X6BPM7"/>
<evidence type="ECO:0000313" key="1">
    <source>
        <dbReference type="EMBL" id="NJC42607.1"/>
    </source>
</evidence>
<dbReference type="EMBL" id="JAATJM010000002">
    <property type="protein sequence ID" value="NJC42607.1"/>
    <property type="molecule type" value="Genomic_DNA"/>
</dbReference>
<organism evidence="1 2">
    <name type="scientific">Brevundimonas alba</name>
    <dbReference type="NCBI Taxonomy" id="74314"/>
    <lineage>
        <taxon>Bacteria</taxon>
        <taxon>Pseudomonadati</taxon>
        <taxon>Pseudomonadota</taxon>
        <taxon>Alphaproteobacteria</taxon>
        <taxon>Caulobacterales</taxon>
        <taxon>Caulobacteraceae</taxon>
        <taxon>Brevundimonas</taxon>
    </lineage>
</organism>
<comment type="caution">
    <text evidence="1">The sequence shown here is derived from an EMBL/GenBank/DDBJ whole genome shotgun (WGS) entry which is preliminary data.</text>
</comment>
<gene>
    <name evidence="1" type="ORF">GGQ87_002902</name>
</gene>
<name>A0A7X6BPM7_9CAUL</name>
<accession>A0A7X6BPM7</accession>